<organism evidence="2 3">
    <name type="scientific">Candidatus Caccousia avicola</name>
    <dbReference type="NCBI Taxonomy" id="2840721"/>
    <lineage>
        <taxon>Bacteria</taxon>
        <taxon>Bacillati</taxon>
        <taxon>Bacillota</taxon>
        <taxon>Clostridia</taxon>
        <taxon>Eubacteriales</taxon>
        <taxon>Oscillospiraceae</taxon>
        <taxon>Oscillospiraceae incertae sedis</taxon>
        <taxon>Candidatus Caccousia</taxon>
    </lineage>
</organism>
<feature type="transmembrane region" description="Helical" evidence="1">
    <location>
        <begin position="184"/>
        <end position="204"/>
    </location>
</feature>
<feature type="transmembrane region" description="Helical" evidence="1">
    <location>
        <begin position="83"/>
        <end position="103"/>
    </location>
</feature>
<accession>A0A9D1ANI2</accession>
<feature type="transmembrane region" description="Helical" evidence="1">
    <location>
        <begin position="49"/>
        <end position="71"/>
    </location>
</feature>
<dbReference type="InterPro" id="IPR032479">
    <property type="entry name" value="DUF5058"/>
</dbReference>
<reference evidence="2" key="1">
    <citation type="submission" date="2020-10" db="EMBL/GenBank/DDBJ databases">
        <authorList>
            <person name="Gilroy R."/>
        </authorList>
    </citation>
    <scope>NUCLEOTIDE SEQUENCE</scope>
    <source>
        <strain evidence="2">ChiSxjej1B13-7958</strain>
    </source>
</reference>
<evidence type="ECO:0000256" key="1">
    <source>
        <dbReference type="SAM" id="Phobius"/>
    </source>
</evidence>
<protein>
    <submittedName>
        <fullName evidence="2">DUF5058 family protein</fullName>
    </submittedName>
</protein>
<reference evidence="2" key="2">
    <citation type="journal article" date="2021" name="PeerJ">
        <title>Extensive microbial diversity within the chicken gut microbiome revealed by metagenomics and culture.</title>
        <authorList>
            <person name="Gilroy R."/>
            <person name="Ravi A."/>
            <person name="Getino M."/>
            <person name="Pursley I."/>
            <person name="Horton D.L."/>
            <person name="Alikhan N.F."/>
            <person name="Baker D."/>
            <person name="Gharbi K."/>
            <person name="Hall N."/>
            <person name="Watson M."/>
            <person name="Adriaenssens E.M."/>
            <person name="Foster-Nyarko E."/>
            <person name="Jarju S."/>
            <person name="Secka A."/>
            <person name="Antonio M."/>
            <person name="Oren A."/>
            <person name="Chaudhuri R.R."/>
            <person name="La Ragione R."/>
            <person name="Hildebrand F."/>
            <person name="Pallen M.J."/>
        </authorList>
    </citation>
    <scope>NUCLEOTIDE SEQUENCE</scope>
    <source>
        <strain evidence="2">ChiSxjej1B13-7958</strain>
    </source>
</reference>
<evidence type="ECO:0000313" key="3">
    <source>
        <dbReference type="Proteomes" id="UP000824242"/>
    </source>
</evidence>
<feature type="transmembrane region" description="Helical" evidence="1">
    <location>
        <begin position="211"/>
        <end position="231"/>
    </location>
</feature>
<name>A0A9D1ANI2_9FIRM</name>
<comment type="caution">
    <text evidence="2">The sequence shown here is derived from an EMBL/GenBank/DDBJ whole genome shotgun (WGS) entry which is preliminary data.</text>
</comment>
<sequence>MDFKNSGFMYLLGVLVGLFVIAQSVYFLVKAVRRSRQLGISGSVVKRTIASSAVFAILPSVSILLGLITLANTLGLPLPWIRLSVLGAVTYELPAATVALNALGESISAPVSGPLAFNTVAWVMTLGCITPLIIIPLFLKKIQGSVHNLRRKDSHWGDLFLTAMFLGMISAFLGMGISDGLLSILTLLTSAAIMAVCGIFVKVLKVKWLENFALPISMLGAMALSILYANLLPAELLPAGLWS</sequence>
<feature type="transmembrane region" description="Helical" evidence="1">
    <location>
        <begin position="115"/>
        <end position="139"/>
    </location>
</feature>
<evidence type="ECO:0000313" key="2">
    <source>
        <dbReference type="EMBL" id="HIR47741.1"/>
    </source>
</evidence>
<feature type="transmembrane region" description="Helical" evidence="1">
    <location>
        <begin position="159"/>
        <end position="178"/>
    </location>
</feature>
<keyword evidence="1" id="KW-1133">Transmembrane helix</keyword>
<dbReference type="Pfam" id="PF16481">
    <property type="entry name" value="DUF5058"/>
    <property type="match status" value="1"/>
</dbReference>
<dbReference type="EMBL" id="DVGZ01000095">
    <property type="protein sequence ID" value="HIR47741.1"/>
    <property type="molecule type" value="Genomic_DNA"/>
</dbReference>
<feature type="transmembrane region" description="Helical" evidence="1">
    <location>
        <begin position="7"/>
        <end position="29"/>
    </location>
</feature>
<keyword evidence="1" id="KW-0472">Membrane</keyword>
<dbReference type="AlphaFoldDB" id="A0A9D1ANI2"/>
<dbReference type="Proteomes" id="UP000824242">
    <property type="component" value="Unassembled WGS sequence"/>
</dbReference>
<keyword evidence="1" id="KW-0812">Transmembrane</keyword>
<gene>
    <name evidence="2" type="ORF">IAB89_08835</name>
</gene>
<proteinExistence type="predicted"/>